<sequence>MISEEEFFLERKIKKWLDERKASFKGTDEEFDKKIDKEFSKLVFTISKGIAKSITDYCISPKSDFRRHEKQIGKKIKNRYSLGLELFTSYIELNTQISSITYNKYYKLFTTLEDHQKLDTLIALHVRACQIASEIRILVFGGFADGAHARWRTLHEVCITFLFLYDGDYELVSMYKDYLVIEQWRKAVEYQNSYKRLGWDPIPNDELEELEGEQKRIVQSRGRAFSKSYGWAMDILPEGRRNIREIEKYVGMDHFRSIYAWAGDNVHAGVAGITERLSLRDSEQYNFLTGPNDHGFLDPIQFTVSSLSEMSYTLLAMEKSTFNKIFEELLRFFGEEVVQEFSKQEEKDN</sequence>
<accession>A0ABZ0ITA1</accession>
<evidence type="ECO:0000313" key="1">
    <source>
        <dbReference type="EMBL" id="WOK07195.1"/>
    </source>
</evidence>
<gene>
    <name evidence="1" type="ORF">RT717_00990</name>
</gene>
<protein>
    <submittedName>
        <fullName evidence="1">DUF5677 domain-containing protein</fullName>
    </submittedName>
</protein>
<dbReference type="Proteomes" id="UP001302349">
    <property type="component" value="Chromosome"/>
</dbReference>
<dbReference type="RefSeq" id="WP_317489881.1">
    <property type="nucleotide sequence ID" value="NZ_CP136051.1"/>
</dbReference>
<organism evidence="1 2">
    <name type="scientific">Imperialibacter roseus</name>
    <dbReference type="NCBI Taxonomy" id="1324217"/>
    <lineage>
        <taxon>Bacteria</taxon>
        <taxon>Pseudomonadati</taxon>
        <taxon>Bacteroidota</taxon>
        <taxon>Cytophagia</taxon>
        <taxon>Cytophagales</taxon>
        <taxon>Flammeovirgaceae</taxon>
        <taxon>Imperialibacter</taxon>
    </lineage>
</organism>
<dbReference type="EMBL" id="CP136051">
    <property type="protein sequence ID" value="WOK07195.1"/>
    <property type="molecule type" value="Genomic_DNA"/>
</dbReference>
<name>A0ABZ0ITA1_9BACT</name>
<dbReference type="Pfam" id="PF18928">
    <property type="entry name" value="DUF5677"/>
    <property type="match status" value="1"/>
</dbReference>
<keyword evidence="2" id="KW-1185">Reference proteome</keyword>
<evidence type="ECO:0000313" key="2">
    <source>
        <dbReference type="Proteomes" id="UP001302349"/>
    </source>
</evidence>
<proteinExistence type="predicted"/>
<reference evidence="1 2" key="1">
    <citation type="journal article" date="2023" name="Microbiol. Resour. Announc.">
        <title>Complete Genome Sequence of Imperialibacter roseus strain P4T.</title>
        <authorList>
            <person name="Tizabi D.R."/>
            <person name="Bachvaroff T."/>
            <person name="Hill R.T."/>
        </authorList>
    </citation>
    <scope>NUCLEOTIDE SEQUENCE [LARGE SCALE GENOMIC DNA]</scope>
    <source>
        <strain evidence="1 2">P4T</strain>
    </source>
</reference>
<dbReference type="InterPro" id="IPR043733">
    <property type="entry name" value="DUF5677"/>
</dbReference>